<proteinExistence type="predicted"/>
<gene>
    <name evidence="2" type="ORF">PCOR1329_LOCUS323</name>
</gene>
<accession>A0ABN9P8X1</accession>
<evidence type="ECO:0008006" key="4">
    <source>
        <dbReference type="Google" id="ProtNLM"/>
    </source>
</evidence>
<name>A0ABN9P8X1_9DINO</name>
<reference evidence="2" key="1">
    <citation type="submission" date="2023-10" db="EMBL/GenBank/DDBJ databases">
        <authorList>
            <person name="Chen Y."/>
            <person name="Shah S."/>
            <person name="Dougan E. K."/>
            <person name="Thang M."/>
            <person name="Chan C."/>
        </authorList>
    </citation>
    <scope>NUCLEOTIDE SEQUENCE [LARGE SCALE GENOMIC DNA]</scope>
</reference>
<evidence type="ECO:0000313" key="2">
    <source>
        <dbReference type="EMBL" id="CAK0788433.1"/>
    </source>
</evidence>
<protein>
    <recommendedName>
        <fullName evidence="4">SAM domain-containing protein</fullName>
    </recommendedName>
</protein>
<keyword evidence="3" id="KW-1185">Reference proteome</keyword>
<feature type="compositionally biased region" description="Basic and acidic residues" evidence="1">
    <location>
        <begin position="1"/>
        <end position="16"/>
    </location>
</feature>
<sequence length="128" mass="13478">GDRGPRDDLKREEPRQGPRGAAQPQAAASGAPAWAEAARTPLAALASPGAGARSSAFFEDLISFLEMHSLPGAYALVIAAHGIQDLSQLLTLDDAALDRVLVKCELDAVDEILLKDALQRVRPNPDGD</sequence>
<feature type="region of interest" description="Disordered" evidence="1">
    <location>
        <begin position="1"/>
        <end position="34"/>
    </location>
</feature>
<dbReference type="EMBL" id="CAUYUJ010000052">
    <property type="protein sequence ID" value="CAK0788433.1"/>
    <property type="molecule type" value="Genomic_DNA"/>
</dbReference>
<dbReference type="Proteomes" id="UP001189429">
    <property type="component" value="Unassembled WGS sequence"/>
</dbReference>
<comment type="caution">
    <text evidence="2">The sequence shown here is derived from an EMBL/GenBank/DDBJ whole genome shotgun (WGS) entry which is preliminary data.</text>
</comment>
<feature type="compositionally biased region" description="Low complexity" evidence="1">
    <location>
        <begin position="17"/>
        <end position="34"/>
    </location>
</feature>
<evidence type="ECO:0000313" key="3">
    <source>
        <dbReference type="Proteomes" id="UP001189429"/>
    </source>
</evidence>
<organism evidence="2 3">
    <name type="scientific">Prorocentrum cordatum</name>
    <dbReference type="NCBI Taxonomy" id="2364126"/>
    <lineage>
        <taxon>Eukaryota</taxon>
        <taxon>Sar</taxon>
        <taxon>Alveolata</taxon>
        <taxon>Dinophyceae</taxon>
        <taxon>Prorocentrales</taxon>
        <taxon>Prorocentraceae</taxon>
        <taxon>Prorocentrum</taxon>
    </lineage>
</organism>
<feature type="non-terminal residue" evidence="2">
    <location>
        <position position="1"/>
    </location>
</feature>
<evidence type="ECO:0000256" key="1">
    <source>
        <dbReference type="SAM" id="MobiDB-lite"/>
    </source>
</evidence>